<reference evidence="1 2" key="1">
    <citation type="submission" date="2019-09" db="EMBL/GenBank/DDBJ databases">
        <title>YIM 132180 draft genome.</title>
        <authorList>
            <person name="Zhang K."/>
        </authorList>
    </citation>
    <scope>NUCLEOTIDE SEQUENCE [LARGE SCALE GENOMIC DNA]</scope>
    <source>
        <strain evidence="1 2">YIM 132180</strain>
    </source>
</reference>
<dbReference type="RefSeq" id="WP_150969853.1">
    <property type="nucleotide sequence ID" value="NZ_VZDO01000008.1"/>
</dbReference>
<keyword evidence="2" id="KW-1185">Reference proteome</keyword>
<gene>
    <name evidence="1" type="ORF">F6X38_10965</name>
</gene>
<organism evidence="1 2">
    <name type="scientific">Plantimonas leprariae</name>
    <dbReference type="NCBI Taxonomy" id="2615207"/>
    <lineage>
        <taxon>Bacteria</taxon>
        <taxon>Pseudomonadati</taxon>
        <taxon>Pseudomonadota</taxon>
        <taxon>Alphaproteobacteria</taxon>
        <taxon>Hyphomicrobiales</taxon>
        <taxon>Aurantimonadaceae</taxon>
        <taxon>Plantimonas</taxon>
    </lineage>
</organism>
<comment type="caution">
    <text evidence="1">The sequence shown here is derived from an EMBL/GenBank/DDBJ whole genome shotgun (WGS) entry which is preliminary data.</text>
</comment>
<dbReference type="EMBL" id="VZDO01000008">
    <property type="protein sequence ID" value="KAB0679743.1"/>
    <property type="molecule type" value="Genomic_DNA"/>
</dbReference>
<dbReference type="AlphaFoldDB" id="A0A7V7PP49"/>
<dbReference type="Gene3D" id="2.40.10.220">
    <property type="entry name" value="predicted glycosyltransferase like domains"/>
    <property type="match status" value="1"/>
</dbReference>
<protein>
    <recommendedName>
        <fullName evidence="3">PilZ domain-containing protein</fullName>
    </recommendedName>
</protein>
<proteinExistence type="predicted"/>
<evidence type="ECO:0008006" key="3">
    <source>
        <dbReference type="Google" id="ProtNLM"/>
    </source>
</evidence>
<accession>A0A7V7PP49</accession>
<evidence type="ECO:0000313" key="1">
    <source>
        <dbReference type="EMBL" id="KAB0679743.1"/>
    </source>
</evidence>
<evidence type="ECO:0000313" key="2">
    <source>
        <dbReference type="Proteomes" id="UP000432089"/>
    </source>
</evidence>
<sequence>MEKRRAQRKTCNVNGRIITFDEAAVSHECRILDITCYGALIKVERDISIPRQFELMVGDSPLTYPSRLARVTSRGIGVEFLDPLREEIAAALLETLFRDELLLEKAYGVAARKSPVRQRVDGAVETLLDTVIQRGERTTTLRKLS</sequence>
<name>A0A7V7PP49_9HYPH</name>
<dbReference type="SUPFAM" id="SSF141371">
    <property type="entry name" value="PilZ domain-like"/>
    <property type="match status" value="1"/>
</dbReference>
<dbReference type="Proteomes" id="UP000432089">
    <property type="component" value="Unassembled WGS sequence"/>
</dbReference>